<feature type="binding site" evidence="10 13">
    <location>
        <position position="411"/>
    </location>
    <ligand>
        <name>Mn(2+)</name>
        <dbReference type="ChEBI" id="CHEBI:29035"/>
        <label>1</label>
    </ligand>
</feature>
<evidence type="ECO:0000259" key="15">
    <source>
        <dbReference type="Pfam" id="PF06415"/>
    </source>
</evidence>
<dbReference type="PANTHER" id="PTHR31637">
    <property type="entry name" value="2,3-BISPHOSPHOGLYCERATE-INDEPENDENT PHOSPHOGLYCERATE MUTASE"/>
    <property type="match status" value="1"/>
</dbReference>
<dbReference type="NCBIfam" id="TIGR01307">
    <property type="entry name" value="pgm_bpd_ind"/>
    <property type="match status" value="1"/>
</dbReference>
<keyword evidence="5 10" id="KW-0479">Metal-binding</keyword>
<keyword evidence="7 10" id="KW-0464">Manganese</keyword>
<dbReference type="GO" id="GO:0004619">
    <property type="term" value="F:phosphoglycerate mutase activity"/>
    <property type="evidence" value="ECO:0007669"/>
    <property type="project" value="UniProtKB-UniRule"/>
</dbReference>
<feature type="domain" description="Metalloenzyme" evidence="14">
    <location>
        <begin position="6"/>
        <end position="504"/>
    </location>
</feature>
<feature type="binding site" evidence="10 13">
    <location>
        <position position="449"/>
    </location>
    <ligand>
        <name>Mn(2+)</name>
        <dbReference type="ChEBI" id="CHEBI:29035"/>
        <label>2</label>
    </ligand>
</feature>
<evidence type="ECO:0000256" key="3">
    <source>
        <dbReference type="ARBA" id="ARBA00008819"/>
    </source>
</evidence>
<sequence length="518" mass="55808">MSTLTPTLLLILDGWGMAPQGEGNAVSLARTPVLDSLPLRFAHARLTCSGRAVGLPEGFMGNSEVGHMNIGAGRVIYQDMTRIDVAIEDGSFRANPVLGKLLADIKASGGRLHLMGLVSDGGVHSHIRHIVALLELARDAGVEVLVHAFMDGRDTGPTSGKGYLEALQGAMDNLKSGRIATICGRYYAMDRDKRWDRVQVAWDCLVHGRGDSVPEAVAAVQAAYDAGVTDEFIRPSVIVENRDGTELQPVAPVQDNDGMFFFNFRADRARELTRAFIDDAFEEFPRGRRPKLAGFATMTAYDAMFPLPVAFTKEAGTDTLGETVAHAGLRQLRIAETEKYAHVTYFFNCGREEPFPGEDRILVNSPRDVATYDLKPEMSVPEVTERLLEAWKSGAYDLVVCNLANLDMVGHTGSIPAAVAACEAVDGCVGRILQAVLDSGGRALVTADHGNAEEMLDAKGLPQTAHSMNPVPLVLVENNSQVTLQREGILGDIAPTILDLWGTKQPDAMTGSSLVVKA</sequence>
<feature type="active site" description="Phosphoserine intermediate" evidence="10 11">
    <location>
        <position position="63"/>
    </location>
</feature>
<comment type="caution">
    <text evidence="16">The sequence shown here is derived from an EMBL/GenBank/DDBJ whole genome shotgun (WGS) entry which is preliminary data.</text>
</comment>
<dbReference type="CDD" id="cd16010">
    <property type="entry name" value="iPGM"/>
    <property type="match status" value="1"/>
</dbReference>
<evidence type="ECO:0000256" key="10">
    <source>
        <dbReference type="HAMAP-Rule" id="MF_01038"/>
    </source>
</evidence>
<proteinExistence type="inferred from homology"/>
<evidence type="ECO:0000256" key="9">
    <source>
        <dbReference type="ARBA" id="ARBA00071648"/>
    </source>
</evidence>
<evidence type="ECO:0000256" key="13">
    <source>
        <dbReference type="PIRSR" id="PIRSR001492-3"/>
    </source>
</evidence>
<dbReference type="RefSeq" id="WP_174408155.1">
    <property type="nucleotide sequence ID" value="NZ_BLVP01000001.1"/>
</dbReference>
<feature type="binding site" evidence="10 13">
    <location>
        <position position="407"/>
    </location>
    <ligand>
        <name>Mn(2+)</name>
        <dbReference type="ChEBI" id="CHEBI:29035"/>
        <label>1</label>
    </ligand>
</feature>
<dbReference type="InterPro" id="IPR006124">
    <property type="entry name" value="Metalloenzyme"/>
</dbReference>
<dbReference type="Pfam" id="PF01676">
    <property type="entry name" value="Metalloenzyme"/>
    <property type="match status" value="1"/>
</dbReference>
<dbReference type="GO" id="GO:0006096">
    <property type="term" value="P:glycolytic process"/>
    <property type="evidence" value="ECO:0007669"/>
    <property type="project" value="UniProtKB-UniRule"/>
</dbReference>
<dbReference type="EC" id="5.4.2.12" evidence="4 10"/>
<comment type="cofactor">
    <cofactor evidence="10">
        <name>Mn(2+)</name>
        <dbReference type="ChEBI" id="CHEBI:29035"/>
    </cofactor>
    <text evidence="10">Binds 2 manganese ions per subunit.</text>
</comment>
<comment type="similarity">
    <text evidence="3 10">Belongs to the BPG-independent phosphoglycerate mutase family.</text>
</comment>
<feature type="domain" description="BPG-independent PGAM N-terminal" evidence="15">
    <location>
        <begin position="83"/>
        <end position="302"/>
    </location>
</feature>
<evidence type="ECO:0000313" key="16">
    <source>
        <dbReference type="EMBL" id="GFM35430.1"/>
    </source>
</evidence>
<evidence type="ECO:0000256" key="8">
    <source>
        <dbReference type="ARBA" id="ARBA00023235"/>
    </source>
</evidence>
<dbReference type="InterPro" id="IPR011258">
    <property type="entry name" value="BPG-indep_PGM_N"/>
</dbReference>
<dbReference type="Gene3D" id="3.40.1450.10">
    <property type="entry name" value="BPG-independent phosphoglycerate mutase, domain B"/>
    <property type="match status" value="1"/>
</dbReference>
<dbReference type="FunFam" id="3.40.1450.10:FF:000001">
    <property type="entry name" value="2,3-bisphosphoglycerate-independent phosphoglycerate mutase"/>
    <property type="match status" value="1"/>
</dbReference>
<dbReference type="InterPro" id="IPR005995">
    <property type="entry name" value="Pgm_bpd_ind"/>
</dbReference>
<evidence type="ECO:0000256" key="1">
    <source>
        <dbReference type="ARBA" id="ARBA00000370"/>
    </source>
</evidence>
<evidence type="ECO:0000256" key="2">
    <source>
        <dbReference type="ARBA" id="ARBA00004798"/>
    </source>
</evidence>
<evidence type="ECO:0000259" key="14">
    <source>
        <dbReference type="Pfam" id="PF01676"/>
    </source>
</evidence>
<organism evidence="16 17">
    <name type="scientific">Desulfovibrio psychrotolerans</name>
    <dbReference type="NCBI Taxonomy" id="415242"/>
    <lineage>
        <taxon>Bacteria</taxon>
        <taxon>Pseudomonadati</taxon>
        <taxon>Thermodesulfobacteriota</taxon>
        <taxon>Desulfovibrionia</taxon>
        <taxon>Desulfovibrionales</taxon>
        <taxon>Desulfovibrionaceae</taxon>
        <taxon>Desulfovibrio</taxon>
    </lineage>
</organism>
<feature type="binding site" evidence="10 12">
    <location>
        <position position="339"/>
    </location>
    <ligand>
        <name>substrate</name>
    </ligand>
</feature>
<feature type="binding site" evidence="10 12">
    <location>
        <position position="185"/>
    </location>
    <ligand>
        <name>substrate</name>
    </ligand>
</feature>
<dbReference type="InterPro" id="IPR036646">
    <property type="entry name" value="PGAM_B_sf"/>
</dbReference>
<evidence type="ECO:0000256" key="11">
    <source>
        <dbReference type="PIRSR" id="PIRSR001492-1"/>
    </source>
</evidence>
<comment type="pathway">
    <text evidence="2 10">Carbohydrate degradation; glycolysis; pyruvate from D-glyceraldehyde 3-phosphate: step 3/5.</text>
</comment>
<dbReference type="SUPFAM" id="SSF64158">
    <property type="entry name" value="2,3-Bisphosphoglycerate-independent phosphoglycerate mutase, substrate-binding domain"/>
    <property type="match status" value="1"/>
</dbReference>
<keyword evidence="8 10" id="KW-0413">Isomerase</keyword>
<evidence type="ECO:0000313" key="17">
    <source>
        <dbReference type="Proteomes" id="UP000503820"/>
    </source>
</evidence>
<accession>A0A7J0BP44</accession>
<feature type="binding site" evidence="10 13">
    <location>
        <position position="63"/>
    </location>
    <ligand>
        <name>Mn(2+)</name>
        <dbReference type="ChEBI" id="CHEBI:29035"/>
        <label>2</label>
    </ligand>
</feature>
<dbReference type="InterPro" id="IPR017850">
    <property type="entry name" value="Alkaline_phosphatase_core_sf"/>
</dbReference>
<dbReference type="SUPFAM" id="SSF53649">
    <property type="entry name" value="Alkaline phosphatase-like"/>
    <property type="match status" value="1"/>
</dbReference>
<keyword evidence="17" id="KW-1185">Reference proteome</keyword>
<reference evidence="16 17" key="1">
    <citation type="submission" date="2020-05" db="EMBL/GenBank/DDBJ databases">
        <title>Draft genome sequence of Desulfovibrio psychrotolerans JS1T.</title>
        <authorList>
            <person name="Ueno A."/>
            <person name="Tamazawa S."/>
            <person name="Tamamura S."/>
            <person name="Murakami T."/>
            <person name="Kiyama T."/>
            <person name="Inomata H."/>
            <person name="Amano Y."/>
            <person name="Miyakawa K."/>
            <person name="Tamaki H."/>
            <person name="Naganuma T."/>
            <person name="Kaneko K."/>
        </authorList>
    </citation>
    <scope>NUCLEOTIDE SEQUENCE [LARGE SCALE GENOMIC DNA]</scope>
    <source>
        <strain evidence="16 17">JS1</strain>
    </source>
</reference>
<dbReference type="PANTHER" id="PTHR31637:SF0">
    <property type="entry name" value="2,3-BISPHOSPHOGLYCERATE-INDEPENDENT PHOSPHOGLYCERATE MUTASE"/>
    <property type="match status" value="1"/>
</dbReference>
<dbReference type="HAMAP" id="MF_01038">
    <property type="entry name" value="GpmI"/>
    <property type="match status" value="1"/>
</dbReference>
<feature type="binding site" evidence="10 13">
    <location>
        <position position="466"/>
    </location>
    <ligand>
        <name>Mn(2+)</name>
        <dbReference type="ChEBI" id="CHEBI:29035"/>
        <label>1</label>
    </ligand>
</feature>
<feature type="binding site" evidence="10 13">
    <location>
        <position position="13"/>
    </location>
    <ligand>
        <name>Mn(2+)</name>
        <dbReference type="ChEBI" id="CHEBI:29035"/>
        <label>2</label>
    </ligand>
</feature>
<evidence type="ECO:0000256" key="7">
    <source>
        <dbReference type="ARBA" id="ARBA00023211"/>
    </source>
</evidence>
<feature type="binding site" evidence="10 12">
    <location>
        <position position="191"/>
    </location>
    <ligand>
        <name>substrate</name>
    </ligand>
</feature>
<comment type="subunit">
    <text evidence="10">Monomer.</text>
</comment>
<protein>
    <recommendedName>
        <fullName evidence="9 10">2,3-bisphosphoglycerate-independent phosphoglycerate mutase</fullName>
        <shortName evidence="10">BPG-independent PGAM</shortName>
        <shortName evidence="10">Phosphoglyceromutase</shortName>
        <shortName evidence="10">iPGM</shortName>
        <ecNumber evidence="4 10">5.4.2.12</ecNumber>
    </recommendedName>
</protein>
<dbReference type="PIRSF" id="PIRSF001492">
    <property type="entry name" value="IPGAM"/>
    <property type="match status" value="1"/>
</dbReference>
<feature type="binding site" evidence="10 12">
    <location>
        <begin position="153"/>
        <end position="154"/>
    </location>
    <ligand>
        <name>substrate</name>
    </ligand>
</feature>
<feature type="binding site" evidence="10 13">
    <location>
        <position position="448"/>
    </location>
    <ligand>
        <name>Mn(2+)</name>
        <dbReference type="ChEBI" id="CHEBI:29035"/>
        <label>2</label>
    </ligand>
</feature>
<dbReference type="Proteomes" id="UP000503820">
    <property type="component" value="Unassembled WGS sequence"/>
</dbReference>
<dbReference type="Gene3D" id="3.40.720.10">
    <property type="entry name" value="Alkaline Phosphatase, subunit A"/>
    <property type="match status" value="1"/>
</dbReference>
<feature type="binding site" evidence="10 12">
    <location>
        <position position="124"/>
    </location>
    <ligand>
        <name>substrate</name>
    </ligand>
</feature>
<evidence type="ECO:0000256" key="12">
    <source>
        <dbReference type="PIRSR" id="PIRSR001492-2"/>
    </source>
</evidence>
<name>A0A7J0BP44_9BACT</name>
<comment type="function">
    <text evidence="10">Catalyzes the interconversion of 2-phosphoglycerate and 3-phosphoglycerate.</text>
</comment>
<comment type="catalytic activity">
    <reaction evidence="1 10">
        <text>(2R)-2-phosphoglycerate = (2R)-3-phosphoglycerate</text>
        <dbReference type="Rhea" id="RHEA:15901"/>
        <dbReference type="ChEBI" id="CHEBI:58272"/>
        <dbReference type="ChEBI" id="CHEBI:58289"/>
        <dbReference type="EC" id="5.4.2.12"/>
    </reaction>
</comment>
<evidence type="ECO:0000256" key="6">
    <source>
        <dbReference type="ARBA" id="ARBA00023152"/>
    </source>
</evidence>
<keyword evidence="6 10" id="KW-0324">Glycolysis</keyword>
<dbReference type="AlphaFoldDB" id="A0A7J0BP44"/>
<evidence type="ECO:0000256" key="5">
    <source>
        <dbReference type="ARBA" id="ARBA00022723"/>
    </source>
</evidence>
<feature type="binding site" evidence="10 12">
    <location>
        <begin position="265"/>
        <end position="268"/>
    </location>
    <ligand>
        <name>substrate</name>
    </ligand>
</feature>
<evidence type="ECO:0000256" key="4">
    <source>
        <dbReference type="ARBA" id="ARBA00012026"/>
    </source>
</evidence>
<gene>
    <name evidence="10 16" type="primary">gpmI</name>
    <name evidence="16" type="ORF">DSM19430T_01140</name>
</gene>
<dbReference type="UniPathway" id="UPA00109">
    <property type="reaction ID" value="UER00186"/>
</dbReference>
<dbReference type="GO" id="GO:0006007">
    <property type="term" value="P:glucose catabolic process"/>
    <property type="evidence" value="ECO:0007669"/>
    <property type="project" value="InterPro"/>
</dbReference>
<dbReference type="GO" id="GO:0005829">
    <property type="term" value="C:cytosol"/>
    <property type="evidence" value="ECO:0007669"/>
    <property type="project" value="TreeGrafter"/>
</dbReference>
<dbReference type="GO" id="GO:0030145">
    <property type="term" value="F:manganese ion binding"/>
    <property type="evidence" value="ECO:0007669"/>
    <property type="project" value="UniProtKB-UniRule"/>
</dbReference>
<dbReference type="Pfam" id="PF06415">
    <property type="entry name" value="iPGM_N"/>
    <property type="match status" value="1"/>
</dbReference>
<dbReference type="EMBL" id="BLVP01000001">
    <property type="protein sequence ID" value="GFM35430.1"/>
    <property type="molecule type" value="Genomic_DNA"/>
</dbReference>